<dbReference type="GO" id="GO:0003677">
    <property type="term" value="F:DNA binding"/>
    <property type="evidence" value="ECO:0007669"/>
    <property type="project" value="UniProtKB-UniRule"/>
</dbReference>
<evidence type="ECO:0000256" key="4">
    <source>
        <dbReference type="PROSITE-ProRule" id="PRU00335"/>
    </source>
</evidence>
<feature type="DNA-binding region" description="H-T-H motif" evidence="4">
    <location>
        <begin position="27"/>
        <end position="46"/>
    </location>
</feature>
<sequence length="187" mass="21443">MKHSEIKQHIINTASDLFYANGYNATGINEIIAKAGIAKATLYNHFRTKDDICIAYLKYKHTYFMVALRNYIEGKPKGKFQLLGIFDFLKEFYKDPSFNGCWCIRTIAEIPAENVEIRNEIQNQKQELLSFLREVVTKNIQNLSNAEAEKITNGLYLLYESAVSESHLHQSDWPIFSARDVGAQLIA</sequence>
<dbReference type="Proteomes" id="UP000276603">
    <property type="component" value="Unassembled WGS sequence"/>
</dbReference>
<keyword evidence="3" id="KW-0804">Transcription</keyword>
<evidence type="ECO:0000256" key="1">
    <source>
        <dbReference type="ARBA" id="ARBA00023015"/>
    </source>
</evidence>
<dbReference type="EMBL" id="RBCJ01000001">
    <property type="protein sequence ID" value="RKN82998.1"/>
    <property type="molecule type" value="Genomic_DNA"/>
</dbReference>
<dbReference type="InterPro" id="IPR009057">
    <property type="entry name" value="Homeodomain-like_sf"/>
</dbReference>
<dbReference type="SUPFAM" id="SSF48498">
    <property type="entry name" value="Tetracyclin repressor-like, C-terminal domain"/>
    <property type="match status" value="1"/>
</dbReference>
<dbReference type="AlphaFoldDB" id="A0A3B0CE11"/>
<protein>
    <submittedName>
        <fullName evidence="6">TetR/AcrR family transcriptional regulator</fullName>
    </submittedName>
</protein>
<dbReference type="PRINTS" id="PR00455">
    <property type="entry name" value="HTHTETR"/>
</dbReference>
<feature type="domain" description="HTH tetR-type" evidence="5">
    <location>
        <begin position="4"/>
        <end position="64"/>
    </location>
</feature>
<dbReference type="PANTHER" id="PTHR47506:SF1">
    <property type="entry name" value="HTH-TYPE TRANSCRIPTIONAL REGULATOR YJDC"/>
    <property type="match status" value="1"/>
</dbReference>
<dbReference type="Gene3D" id="1.10.357.10">
    <property type="entry name" value="Tetracycline Repressor, domain 2"/>
    <property type="match status" value="1"/>
</dbReference>
<gene>
    <name evidence="6" type="ORF">D7Z94_03915</name>
</gene>
<accession>A0A3B0CE11</accession>
<keyword evidence="7" id="KW-1185">Reference proteome</keyword>
<dbReference type="PANTHER" id="PTHR47506">
    <property type="entry name" value="TRANSCRIPTIONAL REGULATORY PROTEIN"/>
    <property type="match status" value="1"/>
</dbReference>
<organism evidence="6 7">
    <name type="scientific">Ulvibacterium marinum</name>
    <dbReference type="NCBI Taxonomy" id="2419782"/>
    <lineage>
        <taxon>Bacteria</taxon>
        <taxon>Pseudomonadati</taxon>
        <taxon>Bacteroidota</taxon>
        <taxon>Flavobacteriia</taxon>
        <taxon>Flavobacteriales</taxon>
        <taxon>Flavobacteriaceae</taxon>
        <taxon>Ulvibacterium</taxon>
    </lineage>
</organism>
<dbReference type="PROSITE" id="PS50977">
    <property type="entry name" value="HTH_TETR_2"/>
    <property type="match status" value="1"/>
</dbReference>
<dbReference type="Pfam" id="PF00440">
    <property type="entry name" value="TetR_N"/>
    <property type="match status" value="1"/>
</dbReference>
<evidence type="ECO:0000259" key="5">
    <source>
        <dbReference type="PROSITE" id="PS50977"/>
    </source>
</evidence>
<evidence type="ECO:0000313" key="7">
    <source>
        <dbReference type="Proteomes" id="UP000276603"/>
    </source>
</evidence>
<keyword evidence="2 4" id="KW-0238">DNA-binding</keyword>
<evidence type="ECO:0000256" key="3">
    <source>
        <dbReference type="ARBA" id="ARBA00023163"/>
    </source>
</evidence>
<dbReference type="InterPro" id="IPR001647">
    <property type="entry name" value="HTH_TetR"/>
</dbReference>
<name>A0A3B0CE11_9FLAO</name>
<dbReference type="InterPro" id="IPR036271">
    <property type="entry name" value="Tet_transcr_reg_TetR-rel_C_sf"/>
</dbReference>
<keyword evidence="1" id="KW-0805">Transcription regulation</keyword>
<evidence type="ECO:0000256" key="2">
    <source>
        <dbReference type="ARBA" id="ARBA00023125"/>
    </source>
</evidence>
<evidence type="ECO:0000313" key="6">
    <source>
        <dbReference type="EMBL" id="RKN82998.1"/>
    </source>
</evidence>
<dbReference type="SUPFAM" id="SSF46689">
    <property type="entry name" value="Homeodomain-like"/>
    <property type="match status" value="1"/>
</dbReference>
<reference evidence="6 7" key="1">
    <citation type="submission" date="2018-10" db="EMBL/GenBank/DDBJ databases">
        <title>Ulvibacterium marinum gen. nov., sp. nov., a novel marine bacterium of the family Flavobacteriaceae, isolated from a culture of the green alga Ulva prolifera.</title>
        <authorList>
            <person name="Zhang Z."/>
        </authorList>
    </citation>
    <scope>NUCLEOTIDE SEQUENCE [LARGE SCALE GENOMIC DNA]</scope>
    <source>
        <strain evidence="6 7">CCMM003</strain>
    </source>
</reference>
<comment type="caution">
    <text evidence="6">The sequence shown here is derived from an EMBL/GenBank/DDBJ whole genome shotgun (WGS) entry which is preliminary data.</text>
</comment>
<proteinExistence type="predicted"/>
<dbReference type="OrthoDB" id="9787680at2"/>
<dbReference type="RefSeq" id="WP_120710205.1">
    <property type="nucleotide sequence ID" value="NZ_RBCJ01000001.1"/>
</dbReference>